<feature type="transmembrane region" description="Helical" evidence="7">
    <location>
        <begin position="137"/>
        <end position="154"/>
    </location>
</feature>
<reference evidence="10 11" key="1">
    <citation type="submission" date="2016-09" db="EMBL/GenBank/DDBJ databases">
        <title>Genome sequence of Eubacterium angustum.</title>
        <authorList>
            <person name="Poehlein A."/>
            <person name="Daniel R."/>
        </authorList>
    </citation>
    <scope>NUCLEOTIDE SEQUENCE [LARGE SCALE GENOMIC DNA]</scope>
    <source>
        <strain evidence="10 11">DSM 1989</strain>
    </source>
</reference>
<dbReference type="GO" id="GO:0015421">
    <property type="term" value="F:ABC-type oligopeptide transporter activity"/>
    <property type="evidence" value="ECO:0007669"/>
    <property type="project" value="TreeGrafter"/>
</dbReference>
<dbReference type="GO" id="GO:0005886">
    <property type="term" value="C:plasma membrane"/>
    <property type="evidence" value="ECO:0007669"/>
    <property type="project" value="UniProtKB-SubCell"/>
</dbReference>
<keyword evidence="11" id="KW-1185">Reference proteome</keyword>
<keyword evidence="4 10" id="KW-0067">ATP-binding</keyword>
<dbReference type="CDD" id="cd03251">
    <property type="entry name" value="ABCC_MsbA"/>
    <property type="match status" value="1"/>
</dbReference>
<keyword evidence="6 7" id="KW-0472">Membrane</keyword>
<dbReference type="PROSITE" id="PS50929">
    <property type="entry name" value="ABC_TM1F"/>
    <property type="match status" value="1"/>
</dbReference>
<feature type="domain" description="ABC transporter" evidence="8">
    <location>
        <begin position="335"/>
        <end position="570"/>
    </location>
</feature>
<evidence type="ECO:0000259" key="9">
    <source>
        <dbReference type="PROSITE" id="PS50929"/>
    </source>
</evidence>
<evidence type="ECO:0000313" key="11">
    <source>
        <dbReference type="Proteomes" id="UP000180254"/>
    </source>
</evidence>
<accession>A0A1S1V6P5</accession>
<feature type="transmembrane region" description="Helical" evidence="7">
    <location>
        <begin position="55"/>
        <end position="76"/>
    </location>
</feature>
<dbReference type="PANTHER" id="PTHR43394:SF1">
    <property type="entry name" value="ATP-BINDING CASSETTE SUB-FAMILY B MEMBER 10, MITOCHONDRIAL"/>
    <property type="match status" value="1"/>
</dbReference>
<dbReference type="InterPro" id="IPR003593">
    <property type="entry name" value="AAA+_ATPase"/>
</dbReference>
<keyword evidence="3" id="KW-0547">Nucleotide-binding</keyword>
<dbReference type="InterPro" id="IPR017871">
    <property type="entry name" value="ABC_transporter-like_CS"/>
</dbReference>
<dbReference type="GO" id="GO:0005524">
    <property type="term" value="F:ATP binding"/>
    <property type="evidence" value="ECO:0007669"/>
    <property type="project" value="UniProtKB-KW"/>
</dbReference>
<dbReference type="EMBL" id="MKIE01000007">
    <property type="protein sequence ID" value="OHW61807.1"/>
    <property type="molecule type" value="Genomic_DNA"/>
</dbReference>
<comment type="subcellular location">
    <subcellularLocation>
        <location evidence="1">Cell membrane</location>
        <topology evidence="1">Multi-pass membrane protein</topology>
    </subcellularLocation>
</comment>
<dbReference type="SUPFAM" id="SSF90123">
    <property type="entry name" value="ABC transporter transmembrane region"/>
    <property type="match status" value="1"/>
</dbReference>
<dbReference type="Proteomes" id="UP000180254">
    <property type="component" value="Unassembled WGS sequence"/>
</dbReference>
<dbReference type="GO" id="GO:0016887">
    <property type="term" value="F:ATP hydrolysis activity"/>
    <property type="evidence" value="ECO:0007669"/>
    <property type="project" value="InterPro"/>
</dbReference>
<dbReference type="InterPro" id="IPR003439">
    <property type="entry name" value="ABC_transporter-like_ATP-bd"/>
</dbReference>
<dbReference type="Pfam" id="PF00664">
    <property type="entry name" value="ABC_membrane"/>
    <property type="match status" value="1"/>
</dbReference>
<keyword evidence="10" id="KW-0378">Hydrolase</keyword>
<evidence type="ECO:0000256" key="5">
    <source>
        <dbReference type="ARBA" id="ARBA00022989"/>
    </source>
</evidence>
<feature type="transmembrane region" description="Helical" evidence="7">
    <location>
        <begin position="238"/>
        <end position="258"/>
    </location>
</feature>
<organism evidence="10 11">
    <name type="scientific">Andreesenia angusta</name>
    <dbReference type="NCBI Taxonomy" id="39480"/>
    <lineage>
        <taxon>Bacteria</taxon>
        <taxon>Bacillati</taxon>
        <taxon>Bacillota</taxon>
        <taxon>Tissierellia</taxon>
        <taxon>Tissierellales</taxon>
        <taxon>Gottschalkiaceae</taxon>
        <taxon>Andreesenia</taxon>
    </lineage>
</organism>
<dbReference type="InterPro" id="IPR011527">
    <property type="entry name" value="ABC1_TM_dom"/>
</dbReference>
<dbReference type="AlphaFoldDB" id="A0A1S1V6P5"/>
<dbReference type="SMART" id="SM00382">
    <property type="entry name" value="AAA"/>
    <property type="match status" value="1"/>
</dbReference>
<comment type="caution">
    <text evidence="10">The sequence shown here is derived from an EMBL/GenBank/DDBJ whole genome shotgun (WGS) entry which is preliminary data.</text>
</comment>
<evidence type="ECO:0000256" key="3">
    <source>
        <dbReference type="ARBA" id="ARBA00022741"/>
    </source>
</evidence>
<dbReference type="Gene3D" id="1.20.1560.10">
    <property type="entry name" value="ABC transporter type 1, transmembrane domain"/>
    <property type="match status" value="1"/>
</dbReference>
<feature type="transmembrane region" description="Helical" evidence="7">
    <location>
        <begin position="160"/>
        <end position="175"/>
    </location>
</feature>
<feature type="transmembrane region" description="Helical" evidence="7">
    <location>
        <begin position="16"/>
        <end position="35"/>
    </location>
</feature>
<dbReference type="STRING" id="39480.EUAN_18100"/>
<feature type="domain" description="ABC transmembrane type-1" evidence="9">
    <location>
        <begin position="19"/>
        <end position="301"/>
    </location>
</feature>
<dbReference type="InterPro" id="IPR036640">
    <property type="entry name" value="ABC1_TM_sf"/>
</dbReference>
<evidence type="ECO:0000256" key="6">
    <source>
        <dbReference type="ARBA" id="ARBA00023136"/>
    </source>
</evidence>
<proteinExistence type="predicted"/>
<evidence type="ECO:0000256" key="1">
    <source>
        <dbReference type="ARBA" id="ARBA00004651"/>
    </source>
</evidence>
<sequence>MEMVRRFAKYYKPHKKLFFIDMFCAVMMAGIDLVYPVAARRVINEYIPNKQIDSILMMAGVLVGLFLVRFICSYIVDSWGHIVGVRMESDMREEVFSHIQKLSVDFYDNNKTGHIMSRIVNDLKDITELAHHGPEDLIISVVMLLGSFGILMSIEWRLTLILFLFIPIMAIFGIRKRRRMSQAFRAQRKEIANINSGLENSISGVRVTKSFTGEDYELERFKENNGVFKSTREGAYKVMAEFTSGILLFSNTLDVIVISLGGYFAYKGIINTGDLIAYMLYIAYFLQPIKKLGLFMQHYQDGMSGFERFTELMDIEPSIVDRENAVEVESVSGEIEFRDVSFRYSEGKSDVLESISFRVESGKTMALVGPSGGGKSTICQLIMRFYDVDSGAILLDGRDIRDIKLKSLREKIGFVHQDVFLFTGTVKENIIYGKRDAKFEEIVEAAKNANIHEFIMTLPDGYDTNIGEKGVKLSGGQKQRISIARVFLKDPSILILDEATSALDNENEVIIQESLEKLSRGRTTIVIAHRLSTIKSADEIIVLTESGIAESGTHKELLERDGAYSRLYKSQFQKIS</sequence>
<dbReference type="PROSITE" id="PS00211">
    <property type="entry name" value="ABC_TRANSPORTER_1"/>
    <property type="match status" value="1"/>
</dbReference>
<name>A0A1S1V6P5_9FIRM</name>
<dbReference type="CDD" id="cd18549">
    <property type="entry name" value="ABC_6TM_YwjA_like"/>
    <property type="match status" value="1"/>
</dbReference>
<evidence type="ECO:0000256" key="2">
    <source>
        <dbReference type="ARBA" id="ARBA00022692"/>
    </source>
</evidence>
<evidence type="ECO:0000259" key="8">
    <source>
        <dbReference type="PROSITE" id="PS50893"/>
    </source>
</evidence>
<dbReference type="PROSITE" id="PS50893">
    <property type="entry name" value="ABC_TRANSPORTER_2"/>
    <property type="match status" value="1"/>
</dbReference>
<dbReference type="Pfam" id="PF00005">
    <property type="entry name" value="ABC_tran"/>
    <property type="match status" value="1"/>
</dbReference>
<evidence type="ECO:0000256" key="7">
    <source>
        <dbReference type="SAM" id="Phobius"/>
    </source>
</evidence>
<evidence type="ECO:0000313" key="10">
    <source>
        <dbReference type="EMBL" id="OHW61807.1"/>
    </source>
</evidence>
<keyword evidence="2 7" id="KW-0812">Transmembrane</keyword>
<evidence type="ECO:0000256" key="4">
    <source>
        <dbReference type="ARBA" id="ARBA00022840"/>
    </source>
</evidence>
<dbReference type="Gene3D" id="3.40.50.300">
    <property type="entry name" value="P-loop containing nucleotide triphosphate hydrolases"/>
    <property type="match status" value="1"/>
</dbReference>
<dbReference type="SUPFAM" id="SSF52540">
    <property type="entry name" value="P-loop containing nucleoside triphosphate hydrolases"/>
    <property type="match status" value="1"/>
</dbReference>
<keyword evidence="5 7" id="KW-1133">Transmembrane helix</keyword>
<protein>
    <submittedName>
        <fullName evidence="10">Putative multidrug export ATP-binding/permease protein</fullName>
        <ecNumber evidence="10">3.6.3.-</ecNumber>
    </submittedName>
</protein>
<dbReference type="EC" id="3.6.3.-" evidence="10"/>
<dbReference type="InterPro" id="IPR027417">
    <property type="entry name" value="P-loop_NTPase"/>
</dbReference>
<dbReference type="InterPro" id="IPR039421">
    <property type="entry name" value="Type_1_exporter"/>
</dbReference>
<dbReference type="PANTHER" id="PTHR43394">
    <property type="entry name" value="ATP-DEPENDENT PERMEASE MDL1, MITOCHONDRIAL"/>
    <property type="match status" value="1"/>
</dbReference>
<gene>
    <name evidence="10" type="ORF">EUAN_18100</name>
</gene>
<dbReference type="FunFam" id="3.40.50.300:FF:000218">
    <property type="entry name" value="Multidrug ABC transporter ATP-binding protein"/>
    <property type="match status" value="1"/>
</dbReference>